<dbReference type="InterPro" id="IPR012093">
    <property type="entry name" value="Pirin"/>
</dbReference>
<accession>A0ABS3B1W9</accession>
<evidence type="ECO:0000313" key="5">
    <source>
        <dbReference type="Proteomes" id="UP000695802"/>
    </source>
</evidence>
<feature type="domain" description="Pirin N-terminal" evidence="3">
    <location>
        <begin position="38"/>
        <end position="130"/>
    </location>
</feature>
<sequence length="300" mass="32254">MNALLSSAAATMARNIVHRTRGHGGGPIVRLMSPSDLGRVLKPFVFLDLIEATRDTMQAMANMPLHPHSGIATVTVPVEGALRYEDPISGSAGTLHYGGVEWTCAGNGIWHGKELSAADTPRLQGFQLWLALPAELENGEPDSRYIEAEHIPQVGPARVIVGRYDGAQSPVPAPQGINYLLVTLRPGERWTYQPPAGHRVGWLALAKGKLQAGAPVDAGEMVVFAEGEAPITLEASGDRDAVFVLASAVPHPYDLYMGNYSVHTSMQALEKGERRIAELGRLMRDAGNRRTASGTIPVFR</sequence>
<dbReference type="RefSeq" id="WP_206229514.1">
    <property type="nucleotide sequence ID" value="NZ_JAFIWB010000007.1"/>
</dbReference>
<dbReference type="EMBL" id="JAFIWB010000007">
    <property type="protein sequence ID" value="MBN6102317.1"/>
    <property type="molecule type" value="Genomic_DNA"/>
</dbReference>
<protein>
    <submittedName>
        <fullName evidence="4">Pirin family protein</fullName>
    </submittedName>
</protein>
<dbReference type="Pfam" id="PF02678">
    <property type="entry name" value="Pirin"/>
    <property type="match status" value="1"/>
</dbReference>
<evidence type="ECO:0000256" key="2">
    <source>
        <dbReference type="RuleBase" id="RU003457"/>
    </source>
</evidence>
<dbReference type="SUPFAM" id="SSF51182">
    <property type="entry name" value="RmlC-like cupins"/>
    <property type="match status" value="1"/>
</dbReference>
<organism evidence="4 5">
    <name type="scientific">Xanthomonas bonasiae</name>
    <dbReference type="NCBI Taxonomy" id="2810351"/>
    <lineage>
        <taxon>Bacteria</taxon>
        <taxon>Pseudomonadati</taxon>
        <taxon>Pseudomonadota</taxon>
        <taxon>Gammaproteobacteria</taxon>
        <taxon>Lysobacterales</taxon>
        <taxon>Lysobacteraceae</taxon>
        <taxon>Xanthomonas</taxon>
    </lineage>
</organism>
<dbReference type="InterPro" id="IPR003829">
    <property type="entry name" value="Pirin_N_dom"/>
</dbReference>
<dbReference type="PIRSF" id="PIRSF006232">
    <property type="entry name" value="Pirin"/>
    <property type="match status" value="1"/>
</dbReference>
<keyword evidence="5" id="KW-1185">Reference proteome</keyword>
<dbReference type="InterPro" id="IPR014710">
    <property type="entry name" value="RmlC-like_jellyroll"/>
</dbReference>
<name>A0ABS3B1W9_9XANT</name>
<dbReference type="InterPro" id="IPR011051">
    <property type="entry name" value="RmlC_Cupin_sf"/>
</dbReference>
<dbReference type="Gene3D" id="2.60.120.10">
    <property type="entry name" value="Jelly Rolls"/>
    <property type="match status" value="1"/>
</dbReference>
<evidence type="ECO:0000259" key="3">
    <source>
        <dbReference type="Pfam" id="PF02678"/>
    </source>
</evidence>
<evidence type="ECO:0000313" key="4">
    <source>
        <dbReference type="EMBL" id="MBN6102317.1"/>
    </source>
</evidence>
<evidence type="ECO:0000256" key="1">
    <source>
        <dbReference type="ARBA" id="ARBA00008416"/>
    </source>
</evidence>
<gene>
    <name evidence="4" type="ORF">JR064_09085</name>
</gene>
<dbReference type="Proteomes" id="UP000695802">
    <property type="component" value="Unassembled WGS sequence"/>
</dbReference>
<reference evidence="4 5" key="1">
    <citation type="submission" date="2021-02" db="EMBL/GenBank/DDBJ databases">
        <title>Taxonomically Unique Crown Gall-Associated Xanthomonas Stains Have Deficiency in Virulence Repertories.</title>
        <authorList>
            <person name="Mafakheri H."/>
            <person name="Taghavi S.M."/>
            <person name="Dimkic I."/>
            <person name="Nemanja K."/>
            <person name="Osdaghi E."/>
        </authorList>
    </citation>
    <scope>NUCLEOTIDE SEQUENCE [LARGE SCALE GENOMIC DNA]</scope>
    <source>
        <strain evidence="4 5">FX4</strain>
    </source>
</reference>
<dbReference type="PANTHER" id="PTHR13903">
    <property type="entry name" value="PIRIN-RELATED"/>
    <property type="match status" value="1"/>
</dbReference>
<dbReference type="PANTHER" id="PTHR13903:SF8">
    <property type="entry name" value="PIRIN"/>
    <property type="match status" value="1"/>
</dbReference>
<comment type="similarity">
    <text evidence="1 2">Belongs to the pirin family.</text>
</comment>
<proteinExistence type="inferred from homology"/>
<comment type="caution">
    <text evidence="4">The sequence shown here is derived from an EMBL/GenBank/DDBJ whole genome shotgun (WGS) entry which is preliminary data.</text>
</comment>